<proteinExistence type="inferred from homology"/>
<comment type="similarity">
    <text evidence="1">Belongs to the sigma-70 factor family. ECF subfamily.</text>
</comment>
<keyword evidence="3" id="KW-0731">Sigma factor</keyword>
<dbReference type="InterPro" id="IPR013325">
    <property type="entry name" value="RNA_pol_sigma_r2"/>
</dbReference>
<evidence type="ECO:0000313" key="7">
    <source>
        <dbReference type="EMBL" id="WPU96906.1"/>
    </source>
</evidence>
<evidence type="ECO:0000259" key="6">
    <source>
        <dbReference type="Pfam" id="PF08281"/>
    </source>
</evidence>
<dbReference type="InterPro" id="IPR036388">
    <property type="entry name" value="WH-like_DNA-bd_sf"/>
</dbReference>
<keyword evidence="4" id="KW-0804">Transcription</keyword>
<dbReference type="PANTHER" id="PTHR43133:SF46">
    <property type="entry name" value="RNA POLYMERASE SIGMA-70 FACTOR ECF SUBFAMILY"/>
    <property type="match status" value="1"/>
</dbReference>
<evidence type="ECO:0000256" key="1">
    <source>
        <dbReference type="ARBA" id="ARBA00010641"/>
    </source>
</evidence>
<name>A0ABZ0TVW4_9SPHI</name>
<dbReference type="EMBL" id="CP139558">
    <property type="protein sequence ID" value="WPU96906.1"/>
    <property type="molecule type" value="Genomic_DNA"/>
</dbReference>
<dbReference type="RefSeq" id="WP_321565992.1">
    <property type="nucleotide sequence ID" value="NZ_CP139558.1"/>
</dbReference>
<evidence type="ECO:0000259" key="5">
    <source>
        <dbReference type="Pfam" id="PF04542"/>
    </source>
</evidence>
<dbReference type="SUPFAM" id="SSF88946">
    <property type="entry name" value="Sigma2 domain of RNA polymerase sigma factors"/>
    <property type="match status" value="1"/>
</dbReference>
<evidence type="ECO:0000256" key="2">
    <source>
        <dbReference type="ARBA" id="ARBA00023015"/>
    </source>
</evidence>
<dbReference type="Pfam" id="PF04542">
    <property type="entry name" value="Sigma70_r2"/>
    <property type="match status" value="1"/>
</dbReference>
<dbReference type="PANTHER" id="PTHR43133">
    <property type="entry name" value="RNA POLYMERASE ECF-TYPE SIGMA FACTO"/>
    <property type="match status" value="1"/>
</dbReference>
<keyword evidence="8" id="KW-1185">Reference proteome</keyword>
<dbReference type="SUPFAM" id="SSF88659">
    <property type="entry name" value="Sigma3 and sigma4 domains of RNA polymerase sigma factors"/>
    <property type="match status" value="1"/>
</dbReference>
<dbReference type="InterPro" id="IPR014284">
    <property type="entry name" value="RNA_pol_sigma-70_dom"/>
</dbReference>
<dbReference type="NCBIfam" id="TIGR02985">
    <property type="entry name" value="Sig70_bacteroi1"/>
    <property type="match status" value="1"/>
</dbReference>
<dbReference type="NCBIfam" id="TIGR02937">
    <property type="entry name" value="sigma70-ECF"/>
    <property type="match status" value="1"/>
</dbReference>
<protein>
    <submittedName>
        <fullName evidence="7">RNA polymerase sigma-70 factor</fullName>
    </submittedName>
</protein>
<organism evidence="7 8">
    <name type="scientific">Mucilaginibacter sabulilitoris</name>
    <dbReference type="NCBI Taxonomy" id="1173583"/>
    <lineage>
        <taxon>Bacteria</taxon>
        <taxon>Pseudomonadati</taxon>
        <taxon>Bacteroidota</taxon>
        <taxon>Sphingobacteriia</taxon>
        <taxon>Sphingobacteriales</taxon>
        <taxon>Sphingobacteriaceae</taxon>
        <taxon>Mucilaginibacter</taxon>
    </lineage>
</organism>
<accession>A0ABZ0TVW4</accession>
<dbReference type="InterPro" id="IPR013249">
    <property type="entry name" value="RNA_pol_sigma70_r4_t2"/>
</dbReference>
<dbReference type="Gene3D" id="1.10.1740.10">
    <property type="match status" value="1"/>
</dbReference>
<evidence type="ECO:0000256" key="4">
    <source>
        <dbReference type="ARBA" id="ARBA00023163"/>
    </source>
</evidence>
<dbReference type="InterPro" id="IPR039425">
    <property type="entry name" value="RNA_pol_sigma-70-like"/>
</dbReference>
<dbReference type="InterPro" id="IPR014327">
    <property type="entry name" value="RNA_pol_sigma70_bacteroid"/>
</dbReference>
<dbReference type="Gene3D" id="1.10.10.10">
    <property type="entry name" value="Winged helix-like DNA-binding domain superfamily/Winged helix DNA-binding domain"/>
    <property type="match status" value="1"/>
</dbReference>
<dbReference type="Proteomes" id="UP001324380">
    <property type="component" value="Chromosome"/>
</dbReference>
<feature type="domain" description="RNA polymerase sigma factor 70 region 4 type 2" evidence="6">
    <location>
        <begin position="132"/>
        <end position="183"/>
    </location>
</feature>
<sequence length="200" mass="23688">MLKNNLTDSELLEAIIINDEKAFNQLFERHWSKVYTMAFRYVKDQETCLEITHDVFLNIWKKRHELHIKSFKSYVITAASYHGIRKKQILKAIPINYVENYEYTEDNADLSNPHVAVNFGETALYKSELDLEVDHLLNDLPKRCREIYTMSRKENLSIAEIADRLQISRRTVENQLSNALKHLRNGLKYILLVIIFRFLQ</sequence>
<reference evidence="7 8" key="1">
    <citation type="submission" date="2023-11" db="EMBL/GenBank/DDBJ databases">
        <title>Analysis of the Genomes of Mucilaginibacter gossypii cycad 4 and M. sabulilitoris SNA2: microbes with the potential for plant growth promotion.</title>
        <authorList>
            <person name="Hirsch A.M."/>
            <person name="Humm E."/>
            <person name="Rubbi M."/>
            <person name="Del Vecchio G."/>
            <person name="Ha S.M."/>
            <person name="Pellegrini M."/>
            <person name="Gunsalus R.P."/>
        </authorList>
    </citation>
    <scope>NUCLEOTIDE SEQUENCE [LARGE SCALE GENOMIC DNA]</scope>
    <source>
        <strain evidence="7 8">SNA2</strain>
    </source>
</reference>
<feature type="domain" description="RNA polymerase sigma-70 region 2" evidence="5">
    <location>
        <begin position="26"/>
        <end position="84"/>
    </location>
</feature>
<gene>
    <name evidence="7" type="ORF">SNE25_15400</name>
</gene>
<dbReference type="InterPro" id="IPR013324">
    <property type="entry name" value="RNA_pol_sigma_r3/r4-like"/>
</dbReference>
<evidence type="ECO:0000313" key="8">
    <source>
        <dbReference type="Proteomes" id="UP001324380"/>
    </source>
</evidence>
<dbReference type="Pfam" id="PF08281">
    <property type="entry name" value="Sigma70_r4_2"/>
    <property type="match status" value="1"/>
</dbReference>
<keyword evidence="2" id="KW-0805">Transcription regulation</keyword>
<evidence type="ECO:0000256" key="3">
    <source>
        <dbReference type="ARBA" id="ARBA00023082"/>
    </source>
</evidence>
<dbReference type="InterPro" id="IPR007627">
    <property type="entry name" value="RNA_pol_sigma70_r2"/>
</dbReference>
<dbReference type="CDD" id="cd06171">
    <property type="entry name" value="Sigma70_r4"/>
    <property type="match status" value="1"/>
</dbReference>